<keyword evidence="2" id="KW-1185">Reference proteome</keyword>
<dbReference type="InterPro" id="IPR011989">
    <property type="entry name" value="ARM-like"/>
</dbReference>
<evidence type="ECO:0000313" key="2">
    <source>
        <dbReference type="Proteomes" id="UP001652625"/>
    </source>
</evidence>
<dbReference type="PANTHER" id="PTHR21663:SF0">
    <property type="entry name" value="HEAT REPEAT-CONTAINING PROTEIN 5B"/>
    <property type="match status" value="1"/>
</dbReference>
<gene>
    <name evidence="3" type="primary">LOC100205884</name>
</gene>
<dbReference type="Proteomes" id="UP001652625">
    <property type="component" value="Chromosome 09"/>
</dbReference>
<dbReference type="Pfam" id="PF25468">
    <property type="entry name" value="HEAT_HEATR5A"/>
    <property type="match status" value="1"/>
</dbReference>
<dbReference type="InterPro" id="IPR040108">
    <property type="entry name" value="Laa1/Sip1/HEATR5"/>
</dbReference>
<organism evidence="2 3">
    <name type="scientific">Hydra vulgaris</name>
    <name type="common">Hydra</name>
    <name type="synonym">Hydra attenuata</name>
    <dbReference type="NCBI Taxonomy" id="6087"/>
    <lineage>
        <taxon>Eukaryota</taxon>
        <taxon>Metazoa</taxon>
        <taxon>Cnidaria</taxon>
        <taxon>Hydrozoa</taxon>
        <taxon>Hydroidolina</taxon>
        <taxon>Anthoathecata</taxon>
        <taxon>Aplanulata</taxon>
        <taxon>Hydridae</taxon>
        <taxon>Hydra</taxon>
    </lineage>
</organism>
<sequence>MENLETWLAEENSIIQKEDSEKQVYLYDWLYRLNEYLLSKSSGEQGELKSIQPKIITTLHKIVEINCSPTTRTQLAKCFATVYHTGTTLGLFDSVSKCIDLIKSRDDSPNQLPVKLTAICCMGSIYRKLGRMVGALFDAALQVLLKLIYKAESHAKCEILLCFENMLHGMGSASKDGHKDICKACKATLVDKCLPVRWAGAKCALELTKHADFLFTSELDSMVSACLRGLEGSNYDVRVQIAQLFGVLMAGSQTHQPPSGVTKGKKTTEDMFNIMASAFLKGGSGFLRNGVESGMNREIRIGVTQAYVVFFREMGSIWVAKHLGEIIFHILELVASQKSTSSHIDNVYSRKCISFILNSVLCGMLPESSKIQAIKELCKIILKQIDIIHGLITSENSSELIISNMDIRSTQYVLVCALSELSNLILALTSSIKSIMEEIVEAVFSTLTHPAPAVWLSAAWCIRSCGIALPSNITHLIDQCVKKMKTLRFSADTVAGYGYTLSGIIGGLHMCPLGLPFKKAQAVFIFTEEMFKSAATNSKLLQTGWVLLGSLCTLGPSFAKKNLPSMLDLWMSVFSFEKSDPNVEKGKGNVKTWQLTIENRANALCSMSSFIKHCKSLLVPDVLKKVMIPVESALSFLLQFQMLLKIHGPQLRPAIAMFKSRLYCILLMLPANLFEGFFTPLLRNLAADFTLVDQGSVTTSLLQSLCHKDDNILLGSWVQETDYKDVEEQLQLNSAAGSGALEHDSFCIYSNLSEGEKIPGPLPLGVAVVDAAINLFGKLFPYLPSKHCAQLMNHFNDCIIKNKGARQQAIHTNIFTAFLAALKNLSDSKSSFDDTTTLTHAKTLILEALGNTDNILRCAAGEALGKLAQVMNDRNFVAQMAQNSFDKCQKMSDAYVRTGHALSLGCLHRYVGGMESGQHLGNSVSILVALAKDVSSSLVQVWSLHGLTSIADSGGPMFRTYVDQSFFTVIDLMLNTPSSAIEVHHCLGKCVNALITAIGPELQDDSKKMLRTRMFCMSACSIMQNHPDSFVQSESIHCLQQLHLFAPDLVNLSSLVPFLCNILLSPHLLLRKASIECLRQLAHREAKDISQWSKSTIANNPDIVKKMLNANYGLEGLLFSLLDAEVDIYILKHIREIISSLLIALVDKELKSWLSLCKQVVLASNINEEQNENFGSGAGAADEDEEEDGQIVLTSKSNDTPIITPKWPTRVFAMECLRMIIDVCKNYTEHMDLKEARKLKNNENEYLVMQLSELVRMAFIAGTSSNDLLKLEGMKMLQDVVVLFANVPDPDTNNEQLILEQFQAQVDTALRPAFASNVPPDVTAMACEVCSSWIGFGISKNVADVRRIQQLLVNSLVKIGKVDDVNRELYSESAYTLENLAVLKAWAQIYIMAINNEKELKSSDENISSGCLLDLIKGDLRLLVKHWLNALKDFVILTLPQQYESQLPQQGGVFYSSETADSVRPHYKLCWPPIVHATALWLSSVSFQNSTEVLVGAEHEVKTLNAIDPVKKMAEEVNTDRFYLLSGICVEAMCSPLSLYPVGTIEACASSFNALLSSHFGRCIIGNNKILSIELLTVLHRLLLSRDEPSFQLIVLDIVFKCSTALGESSEPTEDEIVVKKSVLFNILEICCYMVKRYAYSVMPEEIWKSLRTPKKLEFSASIMEVLAFVSSILSGIPKLCTFSSSVVCLPTILFLLSSIFKYVVLNINENFSHEGFLRTALTTLTQSFKEVITSPHALHEDNKEVWGSLIQSCLLSVLQTANAYTPCDNANHSVIITVWENIMIVVSVFVLFSPSNISNSMLLSSCTNLFSGCIQKAPSKLRLLTLKIVGSIIKSPISCLSIPFIHECIPLVYDILETTHSKRPGSESELLCCKESINLIEFILSIVEEEKRTLVMSVYIPALVPLLYDSTSLGKANSFSRSLHDFCIQRLTATGPLYPIPFKTCMANFPELKSKLTEGIKANESVKQKKNPIKGNDVQPQIKLKMDFSNFK</sequence>
<comment type="similarity">
    <text evidence="1">Belongs to the HEATR5 family.</text>
</comment>
<reference evidence="3" key="1">
    <citation type="submission" date="2025-08" db="UniProtKB">
        <authorList>
            <consortium name="RefSeq"/>
        </authorList>
    </citation>
    <scope>IDENTIFICATION</scope>
</reference>
<dbReference type="InterPro" id="IPR046837">
    <property type="entry name" value="Laa1/Sip1/HEATR5-like_HEAT"/>
</dbReference>
<dbReference type="Gene3D" id="1.25.10.10">
    <property type="entry name" value="Leucine-rich Repeat Variant"/>
    <property type="match status" value="3"/>
</dbReference>
<dbReference type="RefSeq" id="XP_065661754.1">
    <property type="nucleotide sequence ID" value="XM_065805682.1"/>
</dbReference>
<dbReference type="PANTHER" id="PTHR21663">
    <property type="entry name" value="HYPOTHETICAL HEAT DOMAIN-CONTAINING"/>
    <property type="match status" value="1"/>
</dbReference>
<evidence type="ECO:0000256" key="1">
    <source>
        <dbReference type="ARBA" id="ARBA00008304"/>
    </source>
</evidence>
<dbReference type="SUPFAM" id="SSF48371">
    <property type="entry name" value="ARM repeat"/>
    <property type="match status" value="2"/>
</dbReference>
<accession>A0ABM4CJ21</accession>
<evidence type="ECO:0000313" key="3">
    <source>
        <dbReference type="RefSeq" id="XP_065661754.1"/>
    </source>
</evidence>
<dbReference type="InterPro" id="IPR016024">
    <property type="entry name" value="ARM-type_fold"/>
</dbReference>
<protein>
    <submittedName>
        <fullName evidence="3">HEAT repeat-containing protein 5B isoform X2</fullName>
    </submittedName>
</protein>
<dbReference type="Pfam" id="PF20210">
    <property type="entry name" value="Laa1_Sip1_HTR5"/>
    <property type="match status" value="1"/>
</dbReference>
<proteinExistence type="inferred from homology"/>
<dbReference type="GeneID" id="100205884"/>
<name>A0ABM4CJ21_HYDVU</name>